<evidence type="ECO:0000259" key="3">
    <source>
        <dbReference type="PROSITE" id="PS51819"/>
    </source>
</evidence>
<dbReference type="GO" id="GO:0051213">
    <property type="term" value="F:dioxygenase activity"/>
    <property type="evidence" value="ECO:0007669"/>
    <property type="project" value="UniProtKB-KW"/>
</dbReference>
<keyword evidence="4" id="KW-0223">Dioxygenase</keyword>
<name>A0A1Y2GYU9_9FUNG</name>
<proteinExistence type="predicted"/>
<dbReference type="SFLD" id="SFLDS00019">
    <property type="entry name" value="Glutathione_Transferase_(cytos"/>
    <property type="match status" value="1"/>
</dbReference>
<dbReference type="InterPro" id="IPR004046">
    <property type="entry name" value="GST_C"/>
</dbReference>
<evidence type="ECO:0000259" key="1">
    <source>
        <dbReference type="PROSITE" id="PS50404"/>
    </source>
</evidence>
<dbReference type="Pfam" id="PF00903">
    <property type="entry name" value="Glyoxalase"/>
    <property type="match status" value="1"/>
</dbReference>
<dbReference type="EMBL" id="MCFF01000006">
    <property type="protein sequence ID" value="ORZ26653.1"/>
    <property type="molecule type" value="Genomic_DNA"/>
</dbReference>
<dbReference type="AlphaFoldDB" id="A0A1Y2GYU9"/>
<dbReference type="GO" id="GO:0004364">
    <property type="term" value="F:glutathione transferase activity"/>
    <property type="evidence" value="ECO:0007669"/>
    <property type="project" value="TreeGrafter"/>
</dbReference>
<evidence type="ECO:0000313" key="5">
    <source>
        <dbReference type="Proteomes" id="UP000193648"/>
    </source>
</evidence>
<dbReference type="InParanoid" id="A0A1Y2GYU9"/>
<protein>
    <submittedName>
        <fullName evidence="4">Glyoxalase/Bleomycin resistance protein/Dihydroxybiphenyl dioxygenase</fullName>
    </submittedName>
</protein>
<dbReference type="InterPro" id="IPR036249">
    <property type="entry name" value="Thioredoxin-like_sf"/>
</dbReference>
<dbReference type="PROSITE" id="PS51819">
    <property type="entry name" value="VOC"/>
    <property type="match status" value="1"/>
</dbReference>
<feature type="domain" description="GST N-terminal" evidence="1">
    <location>
        <begin position="62"/>
        <end position="142"/>
    </location>
</feature>
<evidence type="ECO:0000259" key="2">
    <source>
        <dbReference type="PROSITE" id="PS50405"/>
    </source>
</evidence>
<comment type="caution">
    <text evidence="4">The sequence shown here is derived from an EMBL/GenBank/DDBJ whole genome shotgun (WGS) entry which is preliminary data.</text>
</comment>
<dbReference type="InterPro" id="IPR037523">
    <property type="entry name" value="VOC_core"/>
</dbReference>
<dbReference type="GeneID" id="33561751"/>
<dbReference type="Gene3D" id="3.10.180.10">
    <property type="entry name" value="2,3-Dihydroxybiphenyl 1,2-Dioxygenase, domain 1"/>
    <property type="match status" value="1"/>
</dbReference>
<feature type="domain" description="GST C-terminal" evidence="2">
    <location>
        <begin position="144"/>
        <end position="278"/>
    </location>
</feature>
<dbReference type="GO" id="GO:0006749">
    <property type="term" value="P:glutathione metabolic process"/>
    <property type="evidence" value="ECO:0007669"/>
    <property type="project" value="TreeGrafter"/>
</dbReference>
<dbReference type="OrthoDB" id="414243at2759"/>
<sequence>MAKRTSASNDDTINDVDMAIENSNVDQATAKKIKVDDQLDNKMTFAYPNDAYIITSEHLKNSTFEILYMATRARAETPRMLLEYVGASYVSLAPINWPAGKKDTPFGVLPVLTHIKANGKRLVVPEVPTITRYLARLFGLTGSTLEDEVIVDACFQSAVDNILSTMMSEIFMKPDPKAKETVDTALEKLAPFFDGFEGYLVQNGSNGYLLGEKTTYAEFPWYDWIQYLMTEYSEQMKDFISETVRPATYKLYQRFQSNPRIQAYIEGGRWNYRPAKPITGIATTGVIVADAERSLDFYQNKLELKVVVNKSPQPEVEGNKWIEFSVDDSQKVKFSVYSHGKNNPYSSPSNDSSKHTGIIFSVRNVRETYDKLVKKGVKFNMQPMQMPWGVIAQFEDPDGNLFSISGPADEKLEE</sequence>
<feature type="domain" description="VOC" evidence="3">
    <location>
        <begin position="280"/>
        <end position="407"/>
    </location>
</feature>
<keyword evidence="5" id="KW-1185">Reference proteome</keyword>
<dbReference type="PROSITE" id="PS50405">
    <property type="entry name" value="GST_CTER"/>
    <property type="match status" value="1"/>
</dbReference>
<dbReference type="SUPFAM" id="SSF52833">
    <property type="entry name" value="Thioredoxin-like"/>
    <property type="match status" value="1"/>
</dbReference>
<dbReference type="STRING" id="64571.A0A1Y2GYU9"/>
<dbReference type="InterPro" id="IPR050213">
    <property type="entry name" value="GST_superfamily"/>
</dbReference>
<dbReference type="PROSITE" id="PS50404">
    <property type="entry name" value="GST_NTER"/>
    <property type="match status" value="1"/>
</dbReference>
<organism evidence="4 5">
    <name type="scientific">Lobosporangium transversale</name>
    <dbReference type="NCBI Taxonomy" id="64571"/>
    <lineage>
        <taxon>Eukaryota</taxon>
        <taxon>Fungi</taxon>
        <taxon>Fungi incertae sedis</taxon>
        <taxon>Mucoromycota</taxon>
        <taxon>Mortierellomycotina</taxon>
        <taxon>Mortierellomycetes</taxon>
        <taxon>Mortierellales</taxon>
        <taxon>Mortierellaceae</taxon>
        <taxon>Lobosporangium</taxon>
    </lineage>
</organism>
<dbReference type="RefSeq" id="XP_021884416.1">
    <property type="nucleotide sequence ID" value="XM_022019907.1"/>
</dbReference>
<dbReference type="InterPro" id="IPR004360">
    <property type="entry name" value="Glyas_Fos-R_dOase_dom"/>
</dbReference>
<dbReference type="SUPFAM" id="SSF54593">
    <property type="entry name" value="Glyoxalase/Bleomycin resistance protein/Dihydroxybiphenyl dioxygenase"/>
    <property type="match status" value="1"/>
</dbReference>
<dbReference type="PANTHER" id="PTHR11571:SF150">
    <property type="entry name" value="GLUTATHIONE S-TRANSFERASE"/>
    <property type="match status" value="1"/>
</dbReference>
<accession>A0A1Y2GYU9</accession>
<dbReference type="PANTHER" id="PTHR11571">
    <property type="entry name" value="GLUTATHIONE S-TRANSFERASE"/>
    <property type="match status" value="1"/>
</dbReference>
<dbReference type="Gene3D" id="3.40.30.10">
    <property type="entry name" value="Glutaredoxin"/>
    <property type="match status" value="1"/>
</dbReference>
<dbReference type="Proteomes" id="UP000193648">
    <property type="component" value="Unassembled WGS sequence"/>
</dbReference>
<dbReference type="InterPro" id="IPR029068">
    <property type="entry name" value="Glyas_Bleomycin-R_OHBP_Dase"/>
</dbReference>
<dbReference type="SUPFAM" id="SSF47616">
    <property type="entry name" value="GST C-terminal domain-like"/>
    <property type="match status" value="1"/>
</dbReference>
<dbReference type="Pfam" id="PF14497">
    <property type="entry name" value="GST_C_3"/>
    <property type="match status" value="1"/>
</dbReference>
<reference evidence="4 5" key="1">
    <citation type="submission" date="2016-07" db="EMBL/GenBank/DDBJ databases">
        <title>Pervasive Adenine N6-methylation of Active Genes in Fungi.</title>
        <authorList>
            <consortium name="DOE Joint Genome Institute"/>
            <person name="Mondo S.J."/>
            <person name="Dannebaum R.O."/>
            <person name="Kuo R.C."/>
            <person name="Labutti K."/>
            <person name="Haridas S."/>
            <person name="Kuo A."/>
            <person name="Salamov A."/>
            <person name="Ahrendt S.R."/>
            <person name="Lipzen A."/>
            <person name="Sullivan W."/>
            <person name="Andreopoulos W.B."/>
            <person name="Clum A."/>
            <person name="Lindquist E."/>
            <person name="Daum C."/>
            <person name="Ramamoorthy G.K."/>
            <person name="Gryganskyi A."/>
            <person name="Culley D."/>
            <person name="Magnuson J.K."/>
            <person name="James T.Y."/>
            <person name="O'Malley M.A."/>
            <person name="Stajich J.E."/>
            <person name="Spatafora J.W."/>
            <person name="Visel A."/>
            <person name="Grigoriev I.V."/>
        </authorList>
    </citation>
    <scope>NUCLEOTIDE SEQUENCE [LARGE SCALE GENOMIC DNA]</scope>
    <source>
        <strain evidence="4 5">NRRL 3116</strain>
    </source>
</reference>
<dbReference type="Gene3D" id="1.20.1050.10">
    <property type="match status" value="1"/>
</dbReference>
<dbReference type="InterPro" id="IPR036282">
    <property type="entry name" value="Glutathione-S-Trfase_C_sf"/>
</dbReference>
<dbReference type="InterPro" id="IPR010987">
    <property type="entry name" value="Glutathione-S-Trfase_C-like"/>
</dbReference>
<gene>
    <name evidence="4" type="ORF">BCR41DRAFT_203617</name>
</gene>
<dbReference type="InterPro" id="IPR040079">
    <property type="entry name" value="Glutathione_S-Trfase"/>
</dbReference>
<dbReference type="InterPro" id="IPR004045">
    <property type="entry name" value="Glutathione_S-Trfase_N"/>
</dbReference>
<evidence type="ECO:0000313" key="4">
    <source>
        <dbReference type="EMBL" id="ORZ26653.1"/>
    </source>
</evidence>
<keyword evidence="4" id="KW-0560">Oxidoreductase</keyword>